<dbReference type="Proteomes" id="UP000234331">
    <property type="component" value="Unassembled WGS sequence"/>
</dbReference>
<gene>
    <name evidence="9" type="ORF">FRACA_270001</name>
</gene>
<keyword evidence="10" id="KW-1185">Reference proteome</keyword>
<dbReference type="AlphaFoldDB" id="A0A2I2KSN7"/>
<proteinExistence type="inferred from homology"/>
<keyword evidence="2 7" id="KW-0813">Transport</keyword>
<name>A0A2I2KSN7_9ACTN</name>
<evidence type="ECO:0000256" key="7">
    <source>
        <dbReference type="RuleBase" id="RU363032"/>
    </source>
</evidence>
<protein>
    <submittedName>
        <fullName evidence="9">Nitrate ABC transporter permease</fullName>
    </submittedName>
</protein>
<feature type="transmembrane region" description="Helical" evidence="7">
    <location>
        <begin position="66"/>
        <end position="85"/>
    </location>
</feature>
<keyword evidence="5 7" id="KW-1133">Transmembrane helix</keyword>
<feature type="transmembrane region" description="Helical" evidence="7">
    <location>
        <begin position="124"/>
        <end position="141"/>
    </location>
</feature>
<feature type="domain" description="ABC transmembrane type-1" evidence="8">
    <location>
        <begin position="58"/>
        <end position="238"/>
    </location>
</feature>
<evidence type="ECO:0000256" key="2">
    <source>
        <dbReference type="ARBA" id="ARBA00022448"/>
    </source>
</evidence>
<keyword evidence="3" id="KW-1003">Cell membrane</keyword>
<feature type="transmembrane region" description="Helical" evidence="7">
    <location>
        <begin position="9"/>
        <end position="27"/>
    </location>
</feature>
<dbReference type="InterPro" id="IPR000515">
    <property type="entry name" value="MetI-like"/>
</dbReference>
<dbReference type="EMBL" id="FZMO01000190">
    <property type="protein sequence ID" value="SNQ48684.1"/>
    <property type="molecule type" value="Genomic_DNA"/>
</dbReference>
<sequence>MAIRRVGDVLPAALVFVALFAGWEIYVRVSGISPMTLPGPVRIVRQGFEFRDILWRHTVPTFKETAAGFGVSLAAAWLVATVLDFSAWSRRVLYPLMVASQTIPIIAIAPLFVIWFGFGLLPKIIVVVLVTFFPLAVNLAEGFASADGDAMRLLRSMGAGRVRCFVTVRVPSALPYFFAGLRVSIAYAVVGAVFAEYVGAQFGLGIYMQQQKSAFRTDLVLAAVGITSLLSIALFFATYLVQRLVMPWQRALRRMSRS</sequence>
<accession>A0A2I2KSN7</accession>
<dbReference type="SUPFAM" id="SSF161098">
    <property type="entry name" value="MetI-like"/>
    <property type="match status" value="1"/>
</dbReference>
<feature type="transmembrane region" description="Helical" evidence="7">
    <location>
        <begin position="185"/>
        <end position="207"/>
    </location>
</feature>
<evidence type="ECO:0000259" key="8">
    <source>
        <dbReference type="PROSITE" id="PS50928"/>
    </source>
</evidence>
<evidence type="ECO:0000256" key="5">
    <source>
        <dbReference type="ARBA" id="ARBA00022989"/>
    </source>
</evidence>
<dbReference type="CDD" id="cd06261">
    <property type="entry name" value="TM_PBP2"/>
    <property type="match status" value="1"/>
</dbReference>
<evidence type="ECO:0000256" key="4">
    <source>
        <dbReference type="ARBA" id="ARBA00022692"/>
    </source>
</evidence>
<keyword evidence="4 7" id="KW-0812">Transmembrane</keyword>
<reference evidence="9 10" key="1">
    <citation type="submission" date="2017-06" db="EMBL/GenBank/DDBJ databases">
        <authorList>
            <person name="Kim H.J."/>
            <person name="Triplett B.A."/>
        </authorList>
    </citation>
    <scope>NUCLEOTIDE SEQUENCE [LARGE SCALE GENOMIC DNA]</scope>
    <source>
        <strain evidence="9">FRACA_ARgP5</strain>
    </source>
</reference>
<evidence type="ECO:0000256" key="1">
    <source>
        <dbReference type="ARBA" id="ARBA00004651"/>
    </source>
</evidence>
<keyword evidence="6 7" id="KW-0472">Membrane</keyword>
<dbReference type="InterPro" id="IPR035906">
    <property type="entry name" value="MetI-like_sf"/>
</dbReference>
<dbReference type="Pfam" id="PF00528">
    <property type="entry name" value="BPD_transp_1"/>
    <property type="match status" value="1"/>
</dbReference>
<dbReference type="PROSITE" id="PS50928">
    <property type="entry name" value="ABC_TM1"/>
    <property type="match status" value="1"/>
</dbReference>
<feature type="transmembrane region" description="Helical" evidence="7">
    <location>
        <begin position="219"/>
        <end position="241"/>
    </location>
</feature>
<dbReference type="GO" id="GO:0055085">
    <property type="term" value="P:transmembrane transport"/>
    <property type="evidence" value="ECO:0007669"/>
    <property type="project" value="InterPro"/>
</dbReference>
<dbReference type="Gene3D" id="1.10.3720.10">
    <property type="entry name" value="MetI-like"/>
    <property type="match status" value="1"/>
</dbReference>
<dbReference type="PANTHER" id="PTHR30151:SF20">
    <property type="entry name" value="ABC TRANSPORTER PERMEASE PROTEIN HI_0355-RELATED"/>
    <property type="match status" value="1"/>
</dbReference>
<evidence type="ECO:0000313" key="10">
    <source>
        <dbReference type="Proteomes" id="UP000234331"/>
    </source>
</evidence>
<dbReference type="PANTHER" id="PTHR30151">
    <property type="entry name" value="ALKANE SULFONATE ABC TRANSPORTER-RELATED, MEMBRANE SUBUNIT"/>
    <property type="match status" value="1"/>
</dbReference>
<dbReference type="GO" id="GO:0005886">
    <property type="term" value="C:plasma membrane"/>
    <property type="evidence" value="ECO:0007669"/>
    <property type="project" value="UniProtKB-SubCell"/>
</dbReference>
<comment type="similarity">
    <text evidence="7">Belongs to the binding-protein-dependent transport system permease family.</text>
</comment>
<feature type="transmembrane region" description="Helical" evidence="7">
    <location>
        <begin position="92"/>
        <end position="118"/>
    </location>
</feature>
<comment type="subcellular location">
    <subcellularLocation>
        <location evidence="1 7">Cell membrane</location>
        <topology evidence="1 7">Multi-pass membrane protein</topology>
    </subcellularLocation>
</comment>
<organism evidence="9 10">
    <name type="scientific">Frankia canadensis</name>
    <dbReference type="NCBI Taxonomy" id="1836972"/>
    <lineage>
        <taxon>Bacteria</taxon>
        <taxon>Bacillati</taxon>
        <taxon>Actinomycetota</taxon>
        <taxon>Actinomycetes</taxon>
        <taxon>Frankiales</taxon>
        <taxon>Frankiaceae</taxon>
        <taxon>Frankia</taxon>
    </lineage>
</organism>
<evidence type="ECO:0000256" key="6">
    <source>
        <dbReference type="ARBA" id="ARBA00023136"/>
    </source>
</evidence>
<evidence type="ECO:0000256" key="3">
    <source>
        <dbReference type="ARBA" id="ARBA00022475"/>
    </source>
</evidence>
<evidence type="ECO:0000313" key="9">
    <source>
        <dbReference type="EMBL" id="SNQ48684.1"/>
    </source>
</evidence>